<comment type="similarity">
    <text evidence="1 6">Belongs to the NusB family.</text>
</comment>
<dbReference type="AlphaFoldDB" id="A0A4R2NC43"/>
<proteinExistence type="inferred from homology"/>
<keyword evidence="2 6" id="KW-0889">Transcription antitermination</keyword>
<dbReference type="CDD" id="cd00619">
    <property type="entry name" value="Terminator_NusB"/>
    <property type="match status" value="1"/>
</dbReference>
<keyword evidence="3 6" id="KW-0694">RNA-binding</keyword>
<evidence type="ECO:0000256" key="4">
    <source>
        <dbReference type="ARBA" id="ARBA00023015"/>
    </source>
</evidence>
<feature type="domain" description="NusB/RsmB/TIM44" evidence="7">
    <location>
        <begin position="7"/>
        <end position="131"/>
    </location>
</feature>
<dbReference type="Gene3D" id="1.10.940.10">
    <property type="entry name" value="NusB-like"/>
    <property type="match status" value="1"/>
</dbReference>
<dbReference type="InterPro" id="IPR035926">
    <property type="entry name" value="NusB-like_sf"/>
</dbReference>
<evidence type="ECO:0000256" key="3">
    <source>
        <dbReference type="ARBA" id="ARBA00022884"/>
    </source>
</evidence>
<sequence length="137" mass="15877">MKISPRRRARECALQALYSWYISKDSVEQVELVFVADQDMKGVDMPYFRKLLRGTIENIESVDDLLRPHFDRSETEVDPIERSLLRLSAYELRYELDVPYKVAINEAIEVAKVFGSDDSHKYINGILDRLAPALGRK</sequence>
<dbReference type="PANTHER" id="PTHR11078:SF3">
    <property type="entry name" value="ANTITERMINATION NUSB DOMAIN-CONTAINING PROTEIN"/>
    <property type="match status" value="1"/>
</dbReference>
<dbReference type="GO" id="GO:0006353">
    <property type="term" value="P:DNA-templated transcription termination"/>
    <property type="evidence" value="ECO:0007669"/>
    <property type="project" value="UniProtKB-UniRule"/>
</dbReference>
<dbReference type="GO" id="GO:0003723">
    <property type="term" value="F:RNA binding"/>
    <property type="evidence" value="ECO:0007669"/>
    <property type="project" value="UniProtKB-UniRule"/>
</dbReference>
<gene>
    <name evidence="6" type="primary">nusB</name>
    <name evidence="8" type="ORF">EV693_102285</name>
</gene>
<keyword evidence="4 6" id="KW-0805">Transcription regulation</keyword>
<dbReference type="GO" id="GO:0031564">
    <property type="term" value="P:transcription antitermination"/>
    <property type="evidence" value="ECO:0007669"/>
    <property type="project" value="UniProtKB-KW"/>
</dbReference>
<evidence type="ECO:0000256" key="5">
    <source>
        <dbReference type="ARBA" id="ARBA00023163"/>
    </source>
</evidence>
<evidence type="ECO:0000256" key="6">
    <source>
        <dbReference type="HAMAP-Rule" id="MF_00073"/>
    </source>
</evidence>
<keyword evidence="9" id="KW-1185">Reference proteome</keyword>
<dbReference type="Proteomes" id="UP000295537">
    <property type="component" value="Unassembled WGS sequence"/>
</dbReference>
<comment type="function">
    <text evidence="6">Involved in transcription antitermination. Required for transcription of ribosomal RNA (rRNA) genes. Binds specifically to the boxA antiterminator sequence of the ribosomal RNA (rrn) operons.</text>
</comment>
<dbReference type="InterPro" id="IPR006027">
    <property type="entry name" value="NusB_RsmB_TIM44"/>
</dbReference>
<dbReference type="InterPro" id="IPR011605">
    <property type="entry name" value="NusB_fam"/>
</dbReference>
<evidence type="ECO:0000256" key="1">
    <source>
        <dbReference type="ARBA" id="ARBA00005952"/>
    </source>
</evidence>
<reference evidence="8 9" key="1">
    <citation type="submission" date="2019-03" db="EMBL/GenBank/DDBJ databases">
        <title>Genomic Encyclopedia of Type Strains, Phase IV (KMG-IV): sequencing the most valuable type-strain genomes for metagenomic binning, comparative biology and taxonomic classification.</title>
        <authorList>
            <person name="Goeker M."/>
        </authorList>
    </citation>
    <scope>NUCLEOTIDE SEQUENCE [LARGE SCALE GENOMIC DNA]</scope>
    <source>
        <strain evidence="8 9">DSM 16380</strain>
    </source>
</reference>
<dbReference type="GO" id="GO:0005829">
    <property type="term" value="C:cytosol"/>
    <property type="evidence" value="ECO:0007669"/>
    <property type="project" value="TreeGrafter"/>
</dbReference>
<organism evidence="8 9">
    <name type="scientific">Nicoletella semolina</name>
    <dbReference type="NCBI Taxonomy" id="271160"/>
    <lineage>
        <taxon>Bacteria</taxon>
        <taxon>Pseudomonadati</taxon>
        <taxon>Pseudomonadota</taxon>
        <taxon>Gammaproteobacteria</taxon>
        <taxon>Pasteurellales</taxon>
        <taxon>Pasteurellaceae</taxon>
        <taxon>Nicoletella</taxon>
    </lineage>
</organism>
<keyword evidence="5 6" id="KW-0804">Transcription</keyword>
<accession>A0A4R2NC43</accession>
<protein>
    <recommendedName>
        <fullName evidence="6">Transcription antitermination protein NusB</fullName>
    </recommendedName>
    <alternativeName>
        <fullName evidence="6">Antitermination factor NusB</fullName>
    </alternativeName>
</protein>
<evidence type="ECO:0000259" key="7">
    <source>
        <dbReference type="Pfam" id="PF01029"/>
    </source>
</evidence>
<dbReference type="HAMAP" id="MF_00073">
    <property type="entry name" value="NusB"/>
    <property type="match status" value="1"/>
</dbReference>
<evidence type="ECO:0000313" key="9">
    <source>
        <dbReference type="Proteomes" id="UP000295537"/>
    </source>
</evidence>
<evidence type="ECO:0000256" key="2">
    <source>
        <dbReference type="ARBA" id="ARBA00022814"/>
    </source>
</evidence>
<dbReference type="SUPFAM" id="SSF48013">
    <property type="entry name" value="NusB-like"/>
    <property type="match status" value="1"/>
</dbReference>
<dbReference type="NCBIfam" id="TIGR01951">
    <property type="entry name" value="nusB"/>
    <property type="match status" value="1"/>
</dbReference>
<evidence type="ECO:0000313" key="8">
    <source>
        <dbReference type="EMBL" id="TCP18605.1"/>
    </source>
</evidence>
<dbReference type="EMBL" id="SLXJ01000002">
    <property type="protein sequence ID" value="TCP18605.1"/>
    <property type="molecule type" value="Genomic_DNA"/>
</dbReference>
<name>A0A4R2NC43_9PAST</name>
<dbReference type="PANTHER" id="PTHR11078">
    <property type="entry name" value="N UTILIZATION SUBSTANCE PROTEIN B-RELATED"/>
    <property type="match status" value="1"/>
</dbReference>
<dbReference type="Pfam" id="PF01029">
    <property type="entry name" value="NusB"/>
    <property type="match status" value="1"/>
</dbReference>
<dbReference type="FunFam" id="1.10.940.10:FF:000001">
    <property type="entry name" value="Transcription antitermination factor NusB"/>
    <property type="match status" value="1"/>
</dbReference>
<dbReference type="RefSeq" id="WP_132500844.1">
    <property type="nucleotide sequence ID" value="NZ_LVXA01000001.1"/>
</dbReference>
<dbReference type="OrthoDB" id="9789556at2"/>
<comment type="caution">
    <text evidence="8">The sequence shown here is derived from an EMBL/GenBank/DDBJ whole genome shotgun (WGS) entry which is preliminary data.</text>
</comment>